<dbReference type="PANTHER" id="PTHR33744">
    <property type="entry name" value="CARBOHYDRATE DIACID REGULATOR"/>
    <property type="match status" value="1"/>
</dbReference>
<evidence type="ECO:0008006" key="5">
    <source>
        <dbReference type="Google" id="ProtNLM"/>
    </source>
</evidence>
<dbReference type="InterPro" id="IPR042070">
    <property type="entry name" value="PucR_C-HTH_sf"/>
</dbReference>
<dbReference type="Pfam" id="PF13556">
    <property type="entry name" value="HTH_30"/>
    <property type="match status" value="1"/>
</dbReference>
<accession>A0ABP7KWY3</accession>
<evidence type="ECO:0000313" key="3">
    <source>
        <dbReference type="EMBL" id="GAA3887884.1"/>
    </source>
</evidence>
<keyword evidence="4" id="KW-1185">Reference proteome</keyword>
<dbReference type="InterPro" id="IPR025736">
    <property type="entry name" value="PucR_C-HTH_dom"/>
</dbReference>
<evidence type="ECO:0000259" key="2">
    <source>
        <dbReference type="Pfam" id="PF14361"/>
    </source>
</evidence>
<proteinExistence type="predicted"/>
<evidence type="ECO:0000313" key="4">
    <source>
        <dbReference type="Proteomes" id="UP001501563"/>
    </source>
</evidence>
<dbReference type="PANTHER" id="PTHR33744:SF7">
    <property type="entry name" value="PUCR FAMILY TRANSCRIPTIONAL REGULATOR"/>
    <property type="match status" value="1"/>
</dbReference>
<dbReference type="EMBL" id="BAAAZA010000023">
    <property type="protein sequence ID" value="GAA3887884.1"/>
    <property type="molecule type" value="Genomic_DNA"/>
</dbReference>
<evidence type="ECO:0000259" key="1">
    <source>
        <dbReference type="Pfam" id="PF13556"/>
    </source>
</evidence>
<dbReference type="Proteomes" id="UP001501563">
    <property type="component" value="Unassembled WGS sequence"/>
</dbReference>
<dbReference type="InterPro" id="IPR051448">
    <property type="entry name" value="CdaR-like_regulators"/>
</dbReference>
<organism evidence="3 4">
    <name type="scientific">Streptomyces lannensis</name>
    <dbReference type="NCBI Taxonomy" id="766498"/>
    <lineage>
        <taxon>Bacteria</taxon>
        <taxon>Bacillati</taxon>
        <taxon>Actinomycetota</taxon>
        <taxon>Actinomycetes</taxon>
        <taxon>Kitasatosporales</taxon>
        <taxon>Streptomycetaceae</taxon>
        <taxon>Streptomyces</taxon>
    </lineage>
</organism>
<dbReference type="Pfam" id="PF14361">
    <property type="entry name" value="RsbRD_N"/>
    <property type="match status" value="1"/>
</dbReference>
<dbReference type="Gene3D" id="1.10.10.2840">
    <property type="entry name" value="PucR C-terminal helix-turn-helix domain"/>
    <property type="match status" value="1"/>
</dbReference>
<name>A0ABP7KWY3_9ACTN</name>
<reference evidence="4" key="1">
    <citation type="journal article" date="2019" name="Int. J. Syst. Evol. Microbiol.">
        <title>The Global Catalogue of Microorganisms (GCM) 10K type strain sequencing project: providing services to taxonomists for standard genome sequencing and annotation.</title>
        <authorList>
            <consortium name="The Broad Institute Genomics Platform"/>
            <consortium name="The Broad Institute Genome Sequencing Center for Infectious Disease"/>
            <person name="Wu L."/>
            <person name="Ma J."/>
        </authorList>
    </citation>
    <scope>NUCLEOTIDE SEQUENCE [LARGE SCALE GENOMIC DNA]</scope>
    <source>
        <strain evidence="4">JCM 16578</strain>
    </source>
</reference>
<gene>
    <name evidence="3" type="ORF">GCM10022207_64140</name>
</gene>
<dbReference type="InterPro" id="IPR025751">
    <property type="entry name" value="RsbRD_N_dom"/>
</dbReference>
<sequence>MNALPPSGAGTADDGLRSVLERFDVGVVVRRMTAGFDRLAAYTSFEWPVDRTAVVRWNVDLIMRWMINGLPPDDYLRSELHEFLRARAVAGQPIEDSILVYRRGARMFWEALLDLAGDEDRAVLVAEWDTVWGCLEDYLDLVVDVFVQAYADQQDAPSTAGDRRARALFDRLCARLPVTIEDRDRAARLGFDLVEPYRPFTARLAGATVADHARLASRLRASGALAFTEGFRVTGLTPDRFGWAVFLDDPRLILAQDSPLPRDRLGSAVDGLRALIEIATRSGRRGRVRADDYLPELLLADSPEASDRIVRRVFGPLERAEAVDLAHTLRCLAAHDFDNTTTAAELPVHRNTLLYRVARIEKLTGLSLKDQRDRTLVLLAVTWEAITADVRSASERPDALG</sequence>
<protein>
    <recommendedName>
        <fullName evidence="5">PucR C-terminal helix-turn-helix domain-containing protein</fullName>
    </recommendedName>
</protein>
<feature type="domain" description="PucR C-terminal helix-turn-helix" evidence="1">
    <location>
        <begin position="325"/>
        <end position="381"/>
    </location>
</feature>
<comment type="caution">
    <text evidence="3">The sequence shown here is derived from an EMBL/GenBank/DDBJ whole genome shotgun (WGS) entry which is preliminary data.</text>
</comment>
<feature type="domain" description="RsbT co-antagonist protein RsbRD N-terminal" evidence="2">
    <location>
        <begin position="52"/>
        <end position="160"/>
    </location>
</feature>